<evidence type="ECO:0000256" key="1">
    <source>
        <dbReference type="SAM" id="MobiDB-lite"/>
    </source>
</evidence>
<sequence length="561" mass="61410">MLFRPKAESTRLGHGSKRAGCSTRRKGNPLMSNLNNIRRRDVCRAIEKTPPEFIVGTRSIEAELVAAVIEVPHAEGDLEGSLGHDASEGSRVPPRVMVSEDVGGKQTACWGSQLVNYCARTCYHAVAENWLSGQVARSPHIVQPSSHAGNTPGFSRAEKISLAVLGTRPFVLRKYVYVDALGRLDTVIKINGFELRKYKIRKVSVFPTASGFGDEQCRVYTELSSPLEAENACRKGGSRCRGTRVSTVHALLHCCILGPDSEPPPQGRRYLWPPRSPDAYQCSQPDACIPGIPKTLQANIGVDDFLIQAVADSFPLLIDRRIGPVSSAPAVDETFNTRARARIRSHSFHEIPAWEFAARDPGHRRSLRTKSCDTCRLKTVPVTLICGRGGVQQLASSPPTKVNRVHLPAGSLPDLRTWESCRTMSLVGGFPRSLQFPPLLYSGAAPLHLISQNLDRESQTQTDLLPVTEFRPRTLLVALTPVYYRPSGHVHVPPSSCRPSRAHPSAQLILYLSGRPGIECPAKPITSVSTTCALSRALDTHENTSRRRGRAIIAADVAYLV</sequence>
<comment type="caution">
    <text evidence="2">The sequence shown here is derived from an EMBL/GenBank/DDBJ whole genome shotgun (WGS) entry which is preliminary data.</text>
</comment>
<name>A0ABQ9IAZ4_9NEOP</name>
<feature type="compositionally biased region" description="Basic and acidic residues" evidence="1">
    <location>
        <begin position="1"/>
        <end position="11"/>
    </location>
</feature>
<evidence type="ECO:0000313" key="2">
    <source>
        <dbReference type="EMBL" id="KAJ8893838.1"/>
    </source>
</evidence>
<protein>
    <submittedName>
        <fullName evidence="2">Uncharacterized protein</fullName>
    </submittedName>
</protein>
<reference evidence="2 3" key="1">
    <citation type="submission" date="2023-02" db="EMBL/GenBank/DDBJ databases">
        <title>LHISI_Scaffold_Assembly.</title>
        <authorList>
            <person name="Stuart O.P."/>
            <person name="Cleave R."/>
            <person name="Magrath M.J.L."/>
            <person name="Mikheyev A.S."/>
        </authorList>
    </citation>
    <scope>NUCLEOTIDE SEQUENCE [LARGE SCALE GENOMIC DNA]</scope>
    <source>
        <strain evidence="2">Daus_M_001</strain>
        <tissue evidence="2">Leg muscle</tissue>
    </source>
</reference>
<accession>A0ABQ9IAZ4</accession>
<gene>
    <name evidence="2" type="ORF">PR048_006439</name>
</gene>
<organism evidence="2 3">
    <name type="scientific">Dryococelus australis</name>
    <dbReference type="NCBI Taxonomy" id="614101"/>
    <lineage>
        <taxon>Eukaryota</taxon>
        <taxon>Metazoa</taxon>
        <taxon>Ecdysozoa</taxon>
        <taxon>Arthropoda</taxon>
        <taxon>Hexapoda</taxon>
        <taxon>Insecta</taxon>
        <taxon>Pterygota</taxon>
        <taxon>Neoptera</taxon>
        <taxon>Polyneoptera</taxon>
        <taxon>Phasmatodea</taxon>
        <taxon>Verophasmatodea</taxon>
        <taxon>Anareolatae</taxon>
        <taxon>Phasmatidae</taxon>
        <taxon>Eurycanthinae</taxon>
        <taxon>Dryococelus</taxon>
    </lineage>
</organism>
<dbReference type="Proteomes" id="UP001159363">
    <property type="component" value="Chromosome 2"/>
</dbReference>
<keyword evidence="3" id="KW-1185">Reference proteome</keyword>
<feature type="region of interest" description="Disordered" evidence="1">
    <location>
        <begin position="1"/>
        <end position="27"/>
    </location>
</feature>
<proteinExistence type="predicted"/>
<evidence type="ECO:0000313" key="3">
    <source>
        <dbReference type="Proteomes" id="UP001159363"/>
    </source>
</evidence>
<dbReference type="EMBL" id="JARBHB010000002">
    <property type="protein sequence ID" value="KAJ8893838.1"/>
    <property type="molecule type" value="Genomic_DNA"/>
</dbReference>